<name>C2JYW6_LACRM</name>
<dbReference type="InterPro" id="IPR042070">
    <property type="entry name" value="PucR_C-HTH_sf"/>
</dbReference>
<dbReference type="HOGENOM" id="CLU_806066_0_0_9"/>
<gene>
    <name evidence="3" type="ORF">HMPREF0539_2101</name>
</gene>
<dbReference type="AlphaFoldDB" id="C2JYW6"/>
<dbReference type="Gene3D" id="1.10.10.2840">
    <property type="entry name" value="PucR C-terminal helix-turn-helix domain"/>
    <property type="match status" value="1"/>
</dbReference>
<feature type="domain" description="PucR C-terminal helix-turn-helix" evidence="2">
    <location>
        <begin position="350"/>
        <end position="406"/>
    </location>
</feature>
<evidence type="ECO:0000259" key="2">
    <source>
        <dbReference type="Pfam" id="PF13556"/>
    </source>
</evidence>
<dbReference type="InterPro" id="IPR012914">
    <property type="entry name" value="PucR_dom"/>
</dbReference>
<feature type="domain" description="Purine catabolism PurC-like" evidence="1">
    <location>
        <begin position="38"/>
        <end position="146"/>
    </location>
</feature>
<accession>C2JYW6</accession>
<dbReference type="InterPro" id="IPR051448">
    <property type="entry name" value="CdaR-like_regulators"/>
</dbReference>
<proteinExistence type="predicted"/>
<dbReference type="Pfam" id="PF07905">
    <property type="entry name" value="PucR"/>
    <property type="match status" value="1"/>
</dbReference>
<organism evidence="3 4">
    <name type="scientific">Lacticaseibacillus rhamnosus (strain LMS2-1)</name>
    <dbReference type="NCBI Taxonomy" id="525361"/>
    <lineage>
        <taxon>Bacteria</taxon>
        <taxon>Bacillati</taxon>
        <taxon>Bacillota</taxon>
        <taxon>Bacilli</taxon>
        <taxon>Lactobacillales</taxon>
        <taxon>Lactobacillaceae</taxon>
        <taxon>Lacticaseibacillus</taxon>
    </lineage>
</organism>
<evidence type="ECO:0000313" key="4">
    <source>
        <dbReference type="Proteomes" id="UP000004525"/>
    </source>
</evidence>
<comment type="caution">
    <text evidence="3">The sequence shown here is derived from an EMBL/GenBank/DDBJ whole genome shotgun (WGS) entry which is preliminary data.</text>
</comment>
<evidence type="ECO:0008006" key="5">
    <source>
        <dbReference type="Google" id="ProtNLM"/>
    </source>
</evidence>
<evidence type="ECO:0000313" key="3">
    <source>
        <dbReference type="EMBL" id="EEN79799.1"/>
    </source>
</evidence>
<evidence type="ECO:0000259" key="1">
    <source>
        <dbReference type="Pfam" id="PF07905"/>
    </source>
</evidence>
<protein>
    <recommendedName>
        <fullName evidence="5">PucR family transcriptional regulator</fullName>
    </recommendedName>
</protein>
<dbReference type="Pfam" id="PF13556">
    <property type="entry name" value="HTH_30"/>
    <property type="match status" value="1"/>
</dbReference>
<dbReference type="Proteomes" id="UP000004525">
    <property type="component" value="Unassembled WGS sequence"/>
</dbReference>
<dbReference type="PANTHER" id="PTHR33744:SF15">
    <property type="entry name" value="CARBOHYDRATE DIACID REGULATOR"/>
    <property type="match status" value="1"/>
</dbReference>
<dbReference type="PANTHER" id="PTHR33744">
    <property type="entry name" value="CARBOHYDRATE DIACID REGULATOR"/>
    <property type="match status" value="1"/>
</dbReference>
<keyword evidence="4" id="KW-1185">Reference proteome</keyword>
<sequence length="416" mass="47686">MLLWYTTKTIFLICPSSQKRGSSIMIYLESVLKTQSRRLKPVNSANLSGHVVSAITIMDNTNVRQWLRGGEIVLSGSHTLPTEQNQLQELLSQLKISQACCLIIKCVTSPISSQKFSNILLEEDVLPIFKMSSNITYLELMNDVNMMLFKDRQVNRLAELDLEHLLRTDKPRDSDFDYISSVKSIDLYKQNACVIQITLTSQTNLNHRIHDLFTLSRQLHAIFSSFITNRILSSYFVLENSDGATMILFTGSKLESDVSLLHHLQLSSQVKISNQALYIGISTLHPARELHKCYQEAVFSIKMAQIFNYKNTVTKFNDVAVWSLIEGIQESASLELTTQRLKEVLKNQDLFKTLKLFFQNNESIKKTSQQMFTHPNTIRYRLKEIKSQTGLDYQKTDDKFRLYIAVITQTLAHANN</sequence>
<dbReference type="EMBL" id="ACIZ01000091">
    <property type="protein sequence ID" value="EEN79799.1"/>
    <property type="molecule type" value="Genomic_DNA"/>
</dbReference>
<dbReference type="InterPro" id="IPR025736">
    <property type="entry name" value="PucR_C-HTH_dom"/>
</dbReference>
<reference evidence="3" key="1">
    <citation type="submission" date="2009-01" db="EMBL/GenBank/DDBJ databases">
        <authorList>
            <person name="Qin X."/>
            <person name="Bachman B."/>
            <person name="Battles P."/>
            <person name="Bell A."/>
            <person name="Bess C."/>
            <person name="Bickham C."/>
            <person name="Chaboub L."/>
            <person name="Chen D."/>
            <person name="Coyle M."/>
            <person name="Deiros D.R."/>
            <person name="Dinh H."/>
            <person name="Forbes L."/>
            <person name="Fowler G."/>
            <person name="Francisco L."/>
            <person name="Fu Q."/>
            <person name="Gubbala S."/>
            <person name="Hale W."/>
            <person name="Han Y."/>
            <person name="Hemphill L."/>
            <person name="Highlander S.K."/>
            <person name="Hirani K."/>
            <person name="Hogues M."/>
            <person name="Jackson L."/>
            <person name="Jakkamsetti A."/>
            <person name="Javaid M."/>
            <person name="Jiang H."/>
            <person name="Korchina V."/>
            <person name="Kovar C."/>
            <person name="Lara F."/>
            <person name="Lee S."/>
            <person name="Mata R."/>
            <person name="Mathew T."/>
            <person name="Moen C."/>
            <person name="Morales K."/>
            <person name="Munidasa M."/>
            <person name="Nazareth L."/>
            <person name="Ngo R."/>
            <person name="Nguyen L."/>
            <person name="Okwuonu G."/>
            <person name="Ongeri F."/>
            <person name="Patil S."/>
            <person name="Petrosino J."/>
            <person name="Pham C."/>
            <person name="Pham P."/>
            <person name="Pu L.-L."/>
            <person name="Puazo M."/>
            <person name="Raj R."/>
            <person name="Reid J."/>
            <person name="Rouhana J."/>
            <person name="Saada N."/>
            <person name="Shang Y."/>
            <person name="Simmons D."/>
            <person name="Thornton R."/>
            <person name="Warren J."/>
            <person name="Weissenberger G."/>
            <person name="Zhang J."/>
            <person name="Zhang L."/>
            <person name="Zhou C."/>
            <person name="Zhu D."/>
            <person name="Muzny D."/>
            <person name="Worley K."/>
            <person name="Gibbs R."/>
        </authorList>
    </citation>
    <scope>NUCLEOTIDE SEQUENCE [LARGE SCALE GENOMIC DNA]</scope>
    <source>
        <strain evidence="3">LMS2-1</strain>
    </source>
</reference>